<name>A0A4U2Y0D5_9BACL</name>
<accession>A0A4U2Y0D5</accession>
<comment type="caution">
    <text evidence="1">The sequence shown here is derived from an EMBL/GenBank/DDBJ whole genome shotgun (WGS) entry which is preliminary data.</text>
</comment>
<dbReference type="Proteomes" id="UP000307841">
    <property type="component" value="Unassembled WGS sequence"/>
</dbReference>
<protein>
    <submittedName>
        <fullName evidence="1">Uncharacterized protein</fullName>
    </submittedName>
</protein>
<proteinExistence type="predicted"/>
<dbReference type="AlphaFoldDB" id="A0A4U2Y0D5"/>
<dbReference type="EMBL" id="SZNK01000002">
    <property type="protein sequence ID" value="TKI52922.1"/>
    <property type="molecule type" value="Genomic_DNA"/>
</dbReference>
<keyword evidence="2" id="KW-1185">Reference proteome</keyword>
<reference evidence="1 2" key="1">
    <citation type="submission" date="2019-04" db="EMBL/GenBank/DDBJ databases">
        <title>Whole genome sequencing of Brevibacillus sp. TGS2-1.</title>
        <authorList>
            <person name="Choi A."/>
        </authorList>
    </citation>
    <scope>NUCLEOTIDE SEQUENCE [LARGE SCALE GENOMIC DNA]</scope>
    <source>
        <strain evidence="1 2">TGS2-1</strain>
    </source>
</reference>
<gene>
    <name evidence="1" type="ORF">E8L90_29650</name>
</gene>
<dbReference type="RefSeq" id="WP_137033696.1">
    <property type="nucleotide sequence ID" value="NZ_SZNK01000002.1"/>
</dbReference>
<evidence type="ECO:0000313" key="1">
    <source>
        <dbReference type="EMBL" id="TKI52922.1"/>
    </source>
</evidence>
<sequence length="148" mass="16757">MAFRSSLNRRGDSTPLTPFVKNINGSVSLSPGQERALIKIIGAGKVGGFSVYIGDAPTQLYRFYIWIDGAKHYLSSPRFPEDVMGNRRLWESTTSVYQTYGTSEEIEYRTITLNADIYFNEIFELAFDNHARDTYGMRWEGHISGGLL</sequence>
<evidence type="ECO:0000313" key="2">
    <source>
        <dbReference type="Proteomes" id="UP000307841"/>
    </source>
</evidence>
<organism evidence="1 2">
    <name type="scientific">Brevibacillus antibioticus</name>
    <dbReference type="NCBI Taxonomy" id="2570228"/>
    <lineage>
        <taxon>Bacteria</taxon>
        <taxon>Bacillati</taxon>
        <taxon>Bacillota</taxon>
        <taxon>Bacilli</taxon>
        <taxon>Bacillales</taxon>
        <taxon>Paenibacillaceae</taxon>
        <taxon>Brevibacillus</taxon>
    </lineage>
</organism>